<evidence type="ECO:0000256" key="1">
    <source>
        <dbReference type="SAM" id="SignalP"/>
    </source>
</evidence>
<evidence type="ECO:0008006" key="4">
    <source>
        <dbReference type="Google" id="ProtNLM"/>
    </source>
</evidence>
<keyword evidence="3" id="KW-1185">Reference proteome</keyword>
<protein>
    <recommendedName>
        <fullName evidence="4">Copper chaperone PCu(A)C</fullName>
    </recommendedName>
</protein>
<dbReference type="EMBL" id="JAUHPW010000001">
    <property type="protein sequence ID" value="MDN4474349.1"/>
    <property type="molecule type" value="Genomic_DNA"/>
</dbReference>
<accession>A0ABT8G6L5</accession>
<comment type="caution">
    <text evidence="2">The sequence shown here is derived from an EMBL/GenBank/DDBJ whole genome shotgun (WGS) entry which is preliminary data.</text>
</comment>
<feature type="signal peptide" evidence="1">
    <location>
        <begin position="1"/>
        <end position="22"/>
    </location>
</feature>
<organism evidence="2 3">
    <name type="scientific">Demequina litoralis</name>
    <dbReference type="NCBI Taxonomy" id="3051660"/>
    <lineage>
        <taxon>Bacteria</taxon>
        <taxon>Bacillati</taxon>
        <taxon>Actinomycetota</taxon>
        <taxon>Actinomycetes</taxon>
        <taxon>Micrococcales</taxon>
        <taxon>Demequinaceae</taxon>
        <taxon>Demequina</taxon>
    </lineage>
</organism>
<evidence type="ECO:0000313" key="2">
    <source>
        <dbReference type="EMBL" id="MDN4474349.1"/>
    </source>
</evidence>
<gene>
    <name evidence="2" type="ORF">QQX09_00615</name>
</gene>
<reference evidence="2" key="1">
    <citation type="submission" date="2023-06" db="EMBL/GenBank/DDBJ databases">
        <title>Sysu t00192.</title>
        <authorList>
            <person name="Gao L."/>
            <person name="Fang B.-Z."/>
            <person name="Li W.-J."/>
        </authorList>
    </citation>
    <scope>NUCLEOTIDE SEQUENCE</scope>
    <source>
        <strain evidence="2">SYSU T00192</strain>
    </source>
</reference>
<dbReference type="RefSeq" id="WP_301130772.1">
    <property type="nucleotide sequence ID" value="NZ_JAUHPW010000001.1"/>
</dbReference>
<proteinExistence type="predicted"/>
<keyword evidence="1" id="KW-0732">Signal</keyword>
<sequence length="170" mass="17365">MGARSWWTARAIGAVLVSASLAGCSDGDDTEADAFALTDPTVSIVATDDGPALRIAGTVANISDEVLDDVAVAVVLDEALDAYIPAGAATLPVDGVDRIYPAGTPHDEVPEDGALGIEVGDTRHLDGTGDYLAEVVDLADEVVLQVTWDGGEQVLTAPAEVLDPDGLVAR</sequence>
<dbReference type="Proteomes" id="UP001172728">
    <property type="component" value="Unassembled WGS sequence"/>
</dbReference>
<evidence type="ECO:0000313" key="3">
    <source>
        <dbReference type="Proteomes" id="UP001172728"/>
    </source>
</evidence>
<feature type="chain" id="PRO_5045605386" description="Copper chaperone PCu(A)C" evidence="1">
    <location>
        <begin position="23"/>
        <end position="170"/>
    </location>
</feature>
<dbReference type="PROSITE" id="PS51257">
    <property type="entry name" value="PROKAR_LIPOPROTEIN"/>
    <property type="match status" value="1"/>
</dbReference>
<name>A0ABT8G6L5_9MICO</name>